<dbReference type="InterPro" id="IPR036097">
    <property type="entry name" value="HisK_dim/P_sf"/>
</dbReference>
<dbReference type="InterPro" id="IPR050428">
    <property type="entry name" value="TCS_sensor_his_kinase"/>
</dbReference>
<organism evidence="11 12">
    <name type="scientific">Coraliomargarita algicola</name>
    <dbReference type="NCBI Taxonomy" id="3092156"/>
    <lineage>
        <taxon>Bacteria</taxon>
        <taxon>Pseudomonadati</taxon>
        <taxon>Verrucomicrobiota</taxon>
        <taxon>Opitutia</taxon>
        <taxon>Puniceicoccales</taxon>
        <taxon>Coraliomargaritaceae</taxon>
        <taxon>Coraliomargarita</taxon>
    </lineage>
</organism>
<dbReference type="PANTHER" id="PTHR45436:SF5">
    <property type="entry name" value="SENSOR HISTIDINE KINASE TRCS"/>
    <property type="match status" value="1"/>
</dbReference>
<dbReference type="SUPFAM" id="SSF55874">
    <property type="entry name" value="ATPase domain of HSP90 chaperone/DNA topoisomerase II/histidine kinase"/>
    <property type="match status" value="1"/>
</dbReference>
<dbReference type="SMART" id="SM00387">
    <property type="entry name" value="HATPase_c"/>
    <property type="match status" value="1"/>
</dbReference>
<dbReference type="PROSITE" id="PS50109">
    <property type="entry name" value="HIS_KIN"/>
    <property type="match status" value="1"/>
</dbReference>
<keyword evidence="3" id="KW-0597">Phosphoprotein</keyword>
<feature type="transmembrane region" description="Helical" evidence="9">
    <location>
        <begin position="175"/>
        <end position="194"/>
    </location>
</feature>
<evidence type="ECO:0000313" key="12">
    <source>
        <dbReference type="Proteomes" id="UP001324993"/>
    </source>
</evidence>
<accession>A0ABZ0RNA9</accession>
<protein>
    <recommendedName>
        <fullName evidence="2">histidine kinase</fullName>
        <ecNumber evidence="2">2.7.13.3</ecNumber>
    </recommendedName>
</protein>
<comment type="catalytic activity">
    <reaction evidence="1">
        <text>ATP + protein L-histidine = ADP + protein N-phospho-L-histidine.</text>
        <dbReference type="EC" id="2.7.13.3"/>
    </reaction>
</comment>
<keyword evidence="9" id="KW-0472">Membrane</keyword>
<dbReference type="InterPro" id="IPR005467">
    <property type="entry name" value="His_kinase_dom"/>
</dbReference>
<dbReference type="InterPro" id="IPR003594">
    <property type="entry name" value="HATPase_dom"/>
</dbReference>
<gene>
    <name evidence="11" type="ORF">SH580_08285</name>
</gene>
<dbReference type="Proteomes" id="UP001324993">
    <property type="component" value="Chromosome"/>
</dbReference>
<keyword evidence="4" id="KW-0808">Transferase</keyword>
<dbReference type="GO" id="GO:0016301">
    <property type="term" value="F:kinase activity"/>
    <property type="evidence" value="ECO:0007669"/>
    <property type="project" value="UniProtKB-KW"/>
</dbReference>
<name>A0ABZ0RNA9_9BACT</name>
<evidence type="ECO:0000256" key="2">
    <source>
        <dbReference type="ARBA" id="ARBA00012438"/>
    </source>
</evidence>
<dbReference type="InterPro" id="IPR036890">
    <property type="entry name" value="HATPase_C_sf"/>
</dbReference>
<dbReference type="RefSeq" id="WP_319834535.1">
    <property type="nucleotide sequence ID" value="NZ_CP138858.1"/>
</dbReference>
<keyword evidence="12" id="KW-1185">Reference proteome</keyword>
<proteinExistence type="predicted"/>
<dbReference type="EMBL" id="CP138858">
    <property type="protein sequence ID" value="WPJ97706.1"/>
    <property type="molecule type" value="Genomic_DNA"/>
</dbReference>
<sequence>MKFVSIRSRLVFWIGLMVTLILALGSYVIFVTARSTLYQEIDQNLESTLALQQLELELVDGSIYHEWLHDIENDTARIGSTYIQVWNEVTGEATRSPALQGTDLPHFFGSESAQYTNVLLPGGHHGRVIGRQVFPVVEWDGQDEEVARSEATKAQPHYMAIALDVEAAENALRRLIGTLLLGLAFSLFVSFVTIRQIIARSIRPLERLERVIMQTDVNDPKAELAVPQDLPAELRGLVARYQELFGRIGRVRERERKFSANVAHELRTPLAGVEATLEQALAEKREAEDYRQRIECAQGIVRQMGDLIHRLMWFSRLNNKSEAVERGPVDISLVVETRLAILQERIASRGLVLETEIPAQSCVVASDETLVGILMNNLIGNAVAHSDTGSVVKVLVQSVDAGICVVISNVCRSFERSELAHIFEPFYRSDAARSVEGGHSGIGLALAQEIAKLLHVELDVRFSEASVFSVKIHFSEKNEMFS</sequence>
<feature type="domain" description="Histidine kinase" evidence="10">
    <location>
        <begin position="261"/>
        <end position="476"/>
    </location>
</feature>
<dbReference type="SUPFAM" id="SSF47384">
    <property type="entry name" value="Homodimeric domain of signal transducing histidine kinase"/>
    <property type="match status" value="1"/>
</dbReference>
<keyword evidence="8" id="KW-0175">Coiled coil</keyword>
<evidence type="ECO:0000256" key="1">
    <source>
        <dbReference type="ARBA" id="ARBA00000085"/>
    </source>
</evidence>
<keyword evidence="6 11" id="KW-0418">Kinase</keyword>
<dbReference type="Pfam" id="PF00512">
    <property type="entry name" value="HisKA"/>
    <property type="match status" value="1"/>
</dbReference>
<evidence type="ECO:0000256" key="5">
    <source>
        <dbReference type="ARBA" id="ARBA00022692"/>
    </source>
</evidence>
<dbReference type="Gene3D" id="1.10.287.130">
    <property type="match status" value="1"/>
</dbReference>
<keyword evidence="7 9" id="KW-1133">Transmembrane helix</keyword>
<feature type="transmembrane region" description="Helical" evidence="9">
    <location>
        <begin position="12"/>
        <end position="33"/>
    </location>
</feature>
<dbReference type="PANTHER" id="PTHR45436">
    <property type="entry name" value="SENSOR HISTIDINE KINASE YKOH"/>
    <property type="match status" value="1"/>
</dbReference>
<evidence type="ECO:0000259" key="10">
    <source>
        <dbReference type="PROSITE" id="PS50109"/>
    </source>
</evidence>
<keyword evidence="5 9" id="KW-0812">Transmembrane</keyword>
<evidence type="ECO:0000256" key="9">
    <source>
        <dbReference type="SAM" id="Phobius"/>
    </source>
</evidence>
<evidence type="ECO:0000256" key="3">
    <source>
        <dbReference type="ARBA" id="ARBA00022553"/>
    </source>
</evidence>
<evidence type="ECO:0000313" key="11">
    <source>
        <dbReference type="EMBL" id="WPJ97706.1"/>
    </source>
</evidence>
<dbReference type="InterPro" id="IPR003661">
    <property type="entry name" value="HisK_dim/P_dom"/>
</dbReference>
<evidence type="ECO:0000256" key="4">
    <source>
        <dbReference type="ARBA" id="ARBA00022679"/>
    </source>
</evidence>
<evidence type="ECO:0000256" key="7">
    <source>
        <dbReference type="ARBA" id="ARBA00022989"/>
    </source>
</evidence>
<evidence type="ECO:0000256" key="6">
    <source>
        <dbReference type="ARBA" id="ARBA00022777"/>
    </source>
</evidence>
<dbReference type="EC" id="2.7.13.3" evidence="2"/>
<dbReference type="Gene3D" id="3.30.565.10">
    <property type="entry name" value="Histidine kinase-like ATPase, C-terminal domain"/>
    <property type="match status" value="1"/>
</dbReference>
<dbReference type="Pfam" id="PF02518">
    <property type="entry name" value="HATPase_c"/>
    <property type="match status" value="1"/>
</dbReference>
<evidence type="ECO:0000256" key="8">
    <source>
        <dbReference type="SAM" id="Coils"/>
    </source>
</evidence>
<feature type="coiled-coil region" evidence="8">
    <location>
        <begin position="270"/>
        <end position="297"/>
    </location>
</feature>
<dbReference type="SMART" id="SM00388">
    <property type="entry name" value="HisKA"/>
    <property type="match status" value="1"/>
</dbReference>
<reference evidence="11 12" key="1">
    <citation type="submission" date="2023-11" db="EMBL/GenBank/DDBJ databases">
        <title>Coraliomargarita sp. nov., isolated from marine algae.</title>
        <authorList>
            <person name="Lee J.K."/>
            <person name="Baek J.H."/>
            <person name="Kim J.M."/>
            <person name="Choi D.G."/>
            <person name="Jeon C.O."/>
        </authorList>
    </citation>
    <scope>NUCLEOTIDE SEQUENCE [LARGE SCALE GENOMIC DNA]</scope>
    <source>
        <strain evidence="11 12">J2-16</strain>
    </source>
</reference>
<dbReference type="CDD" id="cd00082">
    <property type="entry name" value="HisKA"/>
    <property type="match status" value="1"/>
</dbReference>
<dbReference type="CDD" id="cd00075">
    <property type="entry name" value="HATPase"/>
    <property type="match status" value="1"/>
</dbReference>